<dbReference type="PANTHER" id="PTHR43108:SF8">
    <property type="entry name" value="SD21168P"/>
    <property type="match status" value="1"/>
</dbReference>
<dbReference type="EMBL" id="CAVMBE010000002">
    <property type="protein sequence ID" value="CAK3774366.1"/>
    <property type="molecule type" value="Genomic_DNA"/>
</dbReference>
<keyword evidence="4" id="KW-0472">Membrane</keyword>
<keyword evidence="2" id="KW-0378">Hydrolase</keyword>
<keyword evidence="4" id="KW-1133">Transmembrane helix</keyword>
<feature type="signal peptide" evidence="5">
    <location>
        <begin position="1"/>
        <end position="18"/>
    </location>
</feature>
<dbReference type="EC" id="3.1.6.1" evidence="2"/>
<comment type="similarity">
    <text evidence="1 2">Belongs to the sulfatase family.</text>
</comment>
<keyword evidence="5" id="KW-0732">Signal</keyword>
<feature type="domain" description="Sulfatase N-terminal" evidence="6">
    <location>
        <begin position="20"/>
        <end position="365"/>
    </location>
</feature>
<evidence type="ECO:0000313" key="7">
    <source>
        <dbReference type="EMBL" id="CAK3774366.1"/>
    </source>
</evidence>
<evidence type="ECO:0000256" key="4">
    <source>
        <dbReference type="SAM" id="Phobius"/>
    </source>
</evidence>
<gene>
    <name evidence="7" type="ORF">LECACI_7A000477</name>
</gene>
<dbReference type="Proteomes" id="UP001296104">
    <property type="component" value="Unassembled WGS sequence"/>
</dbReference>
<sequence>MLISALWTLASMTAAAAAKPNVVVIMPDDQDKHLDSLSVMPHVSSLIGDQGVRYDSHYCTIAWCCPSRVNLLTGKAAHNTNVTTLTMPYGGYGKFIKEGHNSNYLPLWIQASGAKTYYVGKFMNAYQRHNWHAPYPKGWTNSSFLVDPWTYNYWNSTWTNGDARKHLTAFPGHHTTHVTRRKALEFIDQAVDAGGQFFMMVAPVAPHAYNRHGGDRQLMPPAPPEFVGAFNNSIAPRSPNFNPDEPSGASWILHIPKQHPKRIAHNDNFHRHRLRNLAGVDLMVQAIVQKLQDRAVLDNTYIIFTSDNGFHIGNHRLSPGKRCGFEEDINIPLLIRGPNMPQNITSAITNSHTDIAPTILSMMDIPLRNDFDGSPIALREPDLSSSDKNEHLGVEFWDSPKRKHGKLPHDENGANKYYNNTYKSLRIKSGGQSFYYSVWCTGEKEFYDMNADPYQMDNLHRTLTGPMQNLQFFDRPWHQLVPRLDALLMVLKSCKQDTCRDPYSVLFPKREVRNLTAAMHRHYDNFFDGTPKLKFHSCHTGYIPHLEQESRVLKPYGAGSKRGLDVFGFIFLMVGWGLYWVLQF</sequence>
<dbReference type="Gene3D" id="3.40.720.10">
    <property type="entry name" value="Alkaline Phosphatase, subunit A"/>
    <property type="match status" value="1"/>
</dbReference>
<dbReference type="SUPFAM" id="SSF53649">
    <property type="entry name" value="Alkaline phosphatase-like"/>
    <property type="match status" value="1"/>
</dbReference>
<dbReference type="CDD" id="cd16147">
    <property type="entry name" value="G6S"/>
    <property type="match status" value="1"/>
</dbReference>
<dbReference type="AlphaFoldDB" id="A0AAI8YRI4"/>
<evidence type="ECO:0000256" key="5">
    <source>
        <dbReference type="SAM" id="SignalP"/>
    </source>
</evidence>
<feature type="chain" id="PRO_5042601373" description="Arylsulfatase" evidence="5">
    <location>
        <begin position="19"/>
        <end position="584"/>
    </location>
</feature>
<accession>A0AAI8YRI4</accession>
<feature type="transmembrane region" description="Helical" evidence="4">
    <location>
        <begin position="563"/>
        <end position="582"/>
    </location>
</feature>
<dbReference type="GO" id="GO:0018958">
    <property type="term" value="P:phenol-containing compound metabolic process"/>
    <property type="evidence" value="ECO:0007669"/>
    <property type="project" value="InterPro"/>
</dbReference>
<dbReference type="InterPro" id="IPR000917">
    <property type="entry name" value="Sulfatase_N"/>
</dbReference>
<proteinExistence type="inferred from homology"/>
<evidence type="ECO:0000313" key="8">
    <source>
        <dbReference type="Proteomes" id="UP001296104"/>
    </source>
</evidence>
<feature type="modified residue" description="3-oxoalanine (Cys)" evidence="3">
    <location>
        <position position="64"/>
    </location>
</feature>
<evidence type="ECO:0000259" key="6">
    <source>
        <dbReference type="Pfam" id="PF00884"/>
    </source>
</evidence>
<protein>
    <recommendedName>
        <fullName evidence="2">Arylsulfatase</fullName>
        <shortName evidence="2">AS</shortName>
        <ecNumber evidence="2">3.1.6.1</ecNumber>
    </recommendedName>
    <alternativeName>
        <fullName evidence="2">Aryl-sulfate sulphohydrolase</fullName>
    </alternativeName>
</protein>
<comment type="catalytic activity">
    <reaction evidence="2">
        <text>an aryl sulfate + H2O = a phenol + sulfate + H(+)</text>
        <dbReference type="Rhea" id="RHEA:17261"/>
        <dbReference type="ChEBI" id="CHEBI:15377"/>
        <dbReference type="ChEBI" id="CHEBI:15378"/>
        <dbReference type="ChEBI" id="CHEBI:16189"/>
        <dbReference type="ChEBI" id="CHEBI:33853"/>
        <dbReference type="ChEBI" id="CHEBI:140317"/>
        <dbReference type="EC" id="3.1.6.1"/>
    </reaction>
</comment>
<dbReference type="InterPro" id="IPR017850">
    <property type="entry name" value="Alkaline_phosphatase_core_sf"/>
</dbReference>
<keyword evidence="8" id="KW-1185">Reference proteome</keyword>
<name>A0AAI8YRI4_9PEZI</name>
<organism evidence="7 8">
    <name type="scientific">Lecanosticta acicola</name>
    <dbReference type="NCBI Taxonomy" id="111012"/>
    <lineage>
        <taxon>Eukaryota</taxon>
        <taxon>Fungi</taxon>
        <taxon>Dikarya</taxon>
        <taxon>Ascomycota</taxon>
        <taxon>Pezizomycotina</taxon>
        <taxon>Dothideomycetes</taxon>
        <taxon>Dothideomycetidae</taxon>
        <taxon>Mycosphaerellales</taxon>
        <taxon>Mycosphaerellaceae</taxon>
        <taxon>Lecanosticta</taxon>
    </lineage>
</organism>
<evidence type="ECO:0000256" key="1">
    <source>
        <dbReference type="ARBA" id="ARBA00008779"/>
    </source>
</evidence>
<comment type="caution">
    <text evidence="7">The sequence shown here is derived from an EMBL/GenBank/DDBJ whole genome shotgun (WGS) entry which is preliminary data.</text>
</comment>
<dbReference type="PANTHER" id="PTHR43108">
    <property type="entry name" value="N-ACETYLGLUCOSAMINE-6-SULFATASE FAMILY MEMBER"/>
    <property type="match status" value="1"/>
</dbReference>
<keyword evidence="4" id="KW-0812">Transmembrane</keyword>
<evidence type="ECO:0000256" key="3">
    <source>
        <dbReference type="PIRSR" id="PIRSR000972-50"/>
    </source>
</evidence>
<dbReference type="InterPro" id="IPR012083">
    <property type="entry name" value="Arylsulfatase"/>
</dbReference>
<reference evidence="7" key="1">
    <citation type="submission" date="2023-11" db="EMBL/GenBank/DDBJ databases">
        <authorList>
            <person name="Alioto T."/>
            <person name="Alioto T."/>
            <person name="Gomez Garrido J."/>
        </authorList>
    </citation>
    <scope>NUCLEOTIDE SEQUENCE</scope>
</reference>
<dbReference type="PIRSF" id="PIRSF000972">
    <property type="entry name" value="Arylsulf_plant"/>
    <property type="match status" value="1"/>
</dbReference>
<comment type="PTM">
    <text evidence="3">The conversion to 3-oxoalanine (also known as C-formylglycine, FGly), of a serine or cysteine residue in prokaryotes and of a cysteine residue in eukaryotes, is critical for catalytic activity.</text>
</comment>
<evidence type="ECO:0000256" key="2">
    <source>
        <dbReference type="PIRNR" id="PIRNR000972"/>
    </source>
</evidence>
<dbReference type="GO" id="GO:0004065">
    <property type="term" value="F:arylsulfatase activity"/>
    <property type="evidence" value="ECO:0007669"/>
    <property type="project" value="UniProtKB-UniRule"/>
</dbReference>
<dbReference type="Pfam" id="PF00884">
    <property type="entry name" value="Sulfatase"/>
    <property type="match status" value="1"/>
</dbReference>
<dbReference type="GO" id="GO:0005539">
    <property type="term" value="F:glycosaminoglycan binding"/>
    <property type="evidence" value="ECO:0007669"/>
    <property type="project" value="TreeGrafter"/>
</dbReference>
<dbReference type="GO" id="GO:0008449">
    <property type="term" value="F:N-acetylglucosamine-6-sulfatase activity"/>
    <property type="evidence" value="ECO:0007669"/>
    <property type="project" value="TreeGrafter"/>
</dbReference>